<protein>
    <submittedName>
        <fullName evidence="3">Glycosyltransferase</fullName>
    </submittedName>
</protein>
<dbReference type="Proteomes" id="UP000285740">
    <property type="component" value="Unassembled WGS sequence"/>
</dbReference>
<dbReference type="RefSeq" id="WP_118030179.1">
    <property type="nucleotide sequence ID" value="NZ_QSFV01000006.1"/>
</dbReference>
<organism evidence="3 4">
    <name type="scientific">Eubacterium ventriosum</name>
    <dbReference type="NCBI Taxonomy" id="39496"/>
    <lineage>
        <taxon>Bacteria</taxon>
        <taxon>Bacillati</taxon>
        <taxon>Bacillota</taxon>
        <taxon>Clostridia</taxon>
        <taxon>Eubacteriales</taxon>
        <taxon>Eubacteriaceae</taxon>
        <taxon>Eubacterium</taxon>
    </lineage>
</organism>
<dbReference type="InterPro" id="IPR050194">
    <property type="entry name" value="Glycosyltransferase_grp1"/>
</dbReference>
<dbReference type="InterPro" id="IPR001296">
    <property type="entry name" value="Glyco_trans_1"/>
</dbReference>
<feature type="domain" description="Glycosyltransferase subfamily 4-like N-terminal" evidence="2">
    <location>
        <begin position="14"/>
        <end position="220"/>
    </location>
</feature>
<sequence length="398" mass="45574">MKILMVNKFLYQKGGAETYTLSLGKILEKHGHKVQYFGLKNEKNTVGNNVDALVNDMDFSKGVKANLNAPFRIIYNFQAKRQIRKVLDDFKPDIVHLNNIQFHLTPSIIVEVNNWRKEQKNNCKIIYTAHDYQLICPSHGLFDVNAKPCEKCLDGKYIHCFQTKCVKNSRAKSLLGMMDAYYWKHSAAYSYVDAIICCSQFLKEKLDTQPQFRGKTITLHNFKDIISVDDVKKKDYILEFGKLCKDKGTETLLKVAKMMPDKKFVFVGYGPAVELMSEIDNVQYLGFKSGNELNRIIAEASISVCPSEWYENCPFSVIESISYGTPVVGSLMGGIPELIREGIDGELFHTGDVKELKAKIEKILKDENTLMQYTNNCKNVNYETSETYYKKLIKIYRG</sequence>
<accession>A0A413T8D7</accession>
<proteinExistence type="predicted"/>
<evidence type="ECO:0000313" key="4">
    <source>
        <dbReference type="Proteomes" id="UP000285740"/>
    </source>
</evidence>
<comment type="caution">
    <text evidence="3">The sequence shown here is derived from an EMBL/GenBank/DDBJ whole genome shotgun (WGS) entry which is preliminary data.</text>
</comment>
<reference evidence="3 4" key="1">
    <citation type="submission" date="2018-08" db="EMBL/GenBank/DDBJ databases">
        <title>A genome reference for cultivated species of the human gut microbiota.</title>
        <authorList>
            <person name="Zou Y."/>
            <person name="Xue W."/>
            <person name="Luo G."/>
        </authorList>
    </citation>
    <scope>NUCLEOTIDE SEQUENCE [LARGE SCALE GENOMIC DNA]</scope>
    <source>
        <strain evidence="3 4">AM42-30</strain>
    </source>
</reference>
<dbReference type="Pfam" id="PF00534">
    <property type="entry name" value="Glycos_transf_1"/>
    <property type="match status" value="1"/>
</dbReference>
<dbReference type="GO" id="GO:0016757">
    <property type="term" value="F:glycosyltransferase activity"/>
    <property type="evidence" value="ECO:0007669"/>
    <property type="project" value="InterPro"/>
</dbReference>
<evidence type="ECO:0000259" key="2">
    <source>
        <dbReference type="Pfam" id="PF13439"/>
    </source>
</evidence>
<dbReference type="EMBL" id="QSFV01000006">
    <property type="protein sequence ID" value="RHA81253.1"/>
    <property type="molecule type" value="Genomic_DNA"/>
</dbReference>
<dbReference type="PANTHER" id="PTHR45947">
    <property type="entry name" value="SULFOQUINOVOSYL TRANSFERASE SQD2"/>
    <property type="match status" value="1"/>
</dbReference>
<dbReference type="Pfam" id="PF13439">
    <property type="entry name" value="Glyco_transf_4"/>
    <property type="match status" value="1"/>
</dbReference>
<gene>
    <name evidence="3" type="ORF">DW918_03315</name>
</gene>
<evidence type="ECO:0000259" key="1">
    <source>
        <dbReference type="Pfam" id="PF00534"/>
    </source>
</evidence>
<dbReference type="InterPro" id="IPR028098">
    <property type="entry name" value="Glyco_trans_4-like_N"/>
</dbReference>
<keyword evidence="3" id="KW-0808">Transferase</keyword>
<dbReference type="AlphaFoldDB" id="A0A413T8D7"/>
<name>A0A413T8D7_9FIRM</name>
<feature type="domain" description="Glycosyl transferase family 1" evidence="1">
    <location>
        <begin position="232"/>
        <end position="379"/>
    </location>
</feature>
<evidence type="ECO:0000313" key="3">
    <source>
        <dbReference type="EMBL" id="RHA81253.1"/>
    </source>
</evidence>
<dbReference type="PANTHER" id="PTHR45947:SF3">
    <property type="entry name" value="SULFOQUINOVOSYL TRANSFERASE SQD2"/>
    <property type="match status" value="1"/>
</dbReference>
<dbReference type="SUPFAM" id="SSF53756">
    <property type="entry name" value="UDP-Glycosyltransferase/glycogen phosphorylase"/>
    <property type="match status" value="1"/>
</dbReference>
<dbReference type="Gene3D" id="3.40.50.2000">
    <property type="entry name" value="Glycogen Phosphorylase B"/>
    <property type="match status" value="2"/>
</dbReference>